<evidence type="ECO:0000256" key="2">
    <source>
        <dbReference type="ARBA" id="ARBA00022801"/>
    </source>
</evidence>
<dbReference type="SMART" id="SM00833">
    <property type="entry name" value="CobW_C"/>
    <property type="match status" value="1"/>
</dbReference>
<proteinExistence type="inferred from homology"/>
<sequence length="384" mass="41576">MSPSYDILPVTLVTGFLGSGKSTLLADLLHGDAAKDTAVLINEFGEVGLDHLLVGEVNARTVLLDNGCVCCSIRGELKEALATLFSRRARGDLPPFSRVVLETTGLATPAPIMATLLADRVIRSHYALNATVTVVDALNAAQQRARHPEWLAQVSAADRLVISKSDLADPASVAALARTLAELNPAAEVVIRASASDTGDILFAPVISTDLTRRLGRVQRELASGAAFPGFDSATSAEPATECNGARDEGSYRTWSRDPALLAHRRAMSSLAAPDRPASQDIVSFCMQIDEPIDWQVFTIWFTMLLNRHGDKILRVKGLLFIAGCAQPAVLHAIQHLVHPVLHLDVWPDAQRRSTLVFITEGLARDSVEASYARFRQRLEEPDH</sequence>
<dbReference type="InterPro" id="IPR036627">
    <property type="entry name" value="CobW-likC_sf"/>
</dbReference>
<dbReference type="SUPFAM" id="SSF52540">
    <property type="entry name" value="P-loop containing nucleoside triphosphate hydrolases"/>
    <property type="match status" value="1"/>
</dbReference>
<dbReference type="Proteomes" id="UP000054683">
    <property type="component" value="Unassembled WGS sequence"/>
</dbReference>
<dbReference type="PANTHER" id="PTHR13748:SF62">
    <property type="entry name" value="COBW DOMAIN-CONTAINING PROTEIN"/>
    <property type="match status" value="1"/>
</dbReference>
<dbReference type="InterPro" id="IPR011629">
    <property type="entry name" value="CobW-like_C"/>
</dbReference>
<comment type="similarity">
    <text evidence="4">Belongs to the SIMIBI class G3E GTPase family. ZNG1 subfamily.</text>
</comment>
<dbReference type="InterPro" id="IPR027417">
    <property type="entry name" value="P-loop_NTPase"/>
</dbReference>
<dbReference type="InterPro" id="IPR051316">
    <property type="entry name" value="Zinc-reg_GTPase_activator"/>
</dbReference>
<evidence type="ECO:0000259" key="7">
    <source>
        <dbReference type="SMART" id="SM00833"/>
    </source>
</evidence>
<evidence type="ECO:0000256" key="1">
    <source>
        <dbReference type="ARBA" id="ARBA00022741"/>
    </source>
</evidence>
<dbReference type="Gene3D" id="3.40.50.300">
    <property type="entry name" value="P-loop containing nucleotide triphosphate hydrolases"/>
    <property type="match status" value="1"/>
</dbReference>
<organism evidence="8 9">
    <name type="scientific">Caballeronia udeis</name>
    <dbReference type="NCBI Taxonomy" id="1232866"/>
    <lineage>
        <taxon>Bacteria</taxon>
        <taxon>Pseudomonadati</taxon>
        <taxon>Pseudomonadota</taxon>
        <taxon>Betaproteobacteria</taxon>
        <taxon>Burkholderiales</taxon>
        <taxon>Burkholderiaceae</taxon>
        <taxon>Caballeronia</taxon>
    </lineage>
</organism>
<dbReference type="Pfam" id="PF07683">
    <property type="entry name" value="CobW_C"/>
    <property type="match status" value="1"/>
</dbReference>
<dbReference type="Pfam" id="PF02492">
    <property type="entry name" value="cobW"/>
    <property type="match status" value="1"/>
</dbReference>
<comment type="catalytic activity">
    <reaction evidence="6">
        <text>GTP + H2O = GDP + phosphate + H(+)</text>
        <dbReference type="Rhea" id="RHEA:19669"/>
        <dbReference type="ChEBI" id="CHEBI:15377"/>
        <dbReference type="ChEBI" id="CHEBI:15378"/>
        <dbReference type="ChEBI" id="CHEBI:37565"/>
        <dbReference type="ChEBI" id="CHEBI:43474"/>
        <dbReference type="ChEBI" id="CHEBI:58189"/>
    </reaction>
    <physiologicalReaction direction="left-to-right" evidence="6">
        <dbReference type="Rhea" id="RHEA:19670"/>
    </physiologicalReaction>
</comment>
<dbReference type="GO" id="GO:0016787">
    <property type="term" value="F:hydrolase activity"/>
    <property type="evidence" value="ECO:0007669"/>
    <property type="project" value="UniProtKB-KW"/>
</dbReference>
<evidence type="ECO:0000256" key="4">
    <source>
        <dbReference type="ARBA" id="ARBA00034320"/>
    </source>
</evidence>
<dbReference type="Gene3D" id="3.30.1220.10">
    <property type="entry name" value="CobW-like, C-terminal domain"/>
    <property type="match status" value="1"/>
</dbReference>
<reference evidence="8 9" key="1">
    <citation type="submission" date="2016-01" db="EMBL/GenBank/DDBJ databases">
        <authorList>
            <person name="Oliw E.H."/>
        </authorList>
    </citation>
    <scope>NUCLEOTIDE SEQUENCE [LARGE SCALE GENOMIC DNA]</scope>
    <source>
        <strain evidence="8">LMG 27134</strain>
    </source>
</reference>
<accession>A0A158GW68</accession>
<evidence type="ECO:0000313" key="8">
    <source>
        <dbReference type="EMBL" id="SAL36424.1"/>
    </source>
</evidence>
<keyword evidence="2" id="KW-0378">Hydrolase</keyword>
<comment type="function">
    <text evidence="5">Zinc chaperone that directly transfers zinc cofactor to target proteins, thereby activating them. Zinc is transferred from the CXCC motif in the GTPase domain to the zinc binding site in target proteins in a process requiring GTP hydrolysis.</text>
</comment>
<dbReference type="GO" id="GO:0005737">
    <property type="term" value="C:cytoplasm"/>
    <property type="evidence" value="ECO:0007669"/>
    <property type="project" value="TreeGrafter"/>
</dbReference>
<dbReference type="GO" id="GO:0000166">
    <property type="term" value="F:nucleotide binding"/>
    <property type="evidence" value="ECO:0007669"/>
    <property type="project" value="UniProtKB-KW"/>
</dbReference>
<dbReference type="CDD" id="cd03112">
    <property type="entry name" value="CobW-like"/>
    <property type="match status" value="1"/>
</dbReference>
<name>A0A158GW68_9BURK</name>
<feature type="domain" description="CobW C-terminal" evidence="7">
    <location>
        <begin position="282"/>
        <end position="376"/>
    </location>
</feature>
<dbReference type="InterPro" id="IPR003495">
    <property type="entry name" value="CobW/HypB/UreG_nucleotide-bd"/>
</dbReference>
<keyword evidence="1" id="KW-0547">Nucleotide-binding</keyword>
<keyword evidence="3" id="KW-0143">Chaperone</keyword>
<dbReference type="EMBL" id="FCOK02000021">
    <property type="protein sequence ID" value="SAL36424.1"/>
    <property type="molecule type" value="Genomic_DNA"/>
</dbReference>
<protein>
    <submittedName>
        <fullName evidence="8">Cobalamin synthesis protein, P47K</fullName>
    </submittedName>
</protein>
<evidence type="ECO:0000256" key="6">
    <source>
        <dbReference type="ARBA" id="ARBA00049117"/>
    </source>
</evidence>
<gene>
    <name evidence="8" type="ORF">AWB69_03483</name>
</gene>
<dbReference type="SUPFAM" id="SSF90002">
    <property type="entry name" value="Hypothetical protein YjiA, C-terminal domain"/>
    <property type="match status" value="1"/>
</dbReference>
<dbReference type="RefSeq" id="WP_062086701.1">
    <property type="nucleotide sequence ID" value="NZ_FCOK02000021.1"/>
</dbReference>
<dbReference type="OrthoDB" id="9808822at2"/>
<dbReference type="PANTHER" id="PTHR13748">
    <property type="entry name" value="COBW-RELATED"/>
    <property type="match status" value="1"/>
</dbReference>
<evidence type="ECO:0000313" key="9">
    <source>
        <dbReference type="Proteomes" id="UP000054683"/>
    </source>
</evidence>
<evidence type="ECO:0000256" key="5">
    <source>
        <dbReference type="ARBA" id="ARBA00045658"/>
    </source>
</evidence>
<dbReference type="AlphaFoldDB" id="A0A158GW68"/>
<evidence type="ECO:0000256" key="3">
    <source>
        <dbReference type="ARBA" id="ARBA00023186"/>
    </source>
</evidence>